<organism evidence="1 2">
    <name type="scientific">Maribacter vaceletii</name>
    <dbReference type="NCBI Taxonomy" id="1206816"/>
    <lineage>
        <taxon>Bacteria</taxon>
        <taxon>Pseudomonadati</taxon>
        <taxon>Bacteroidota</taxon>
        <taxon>Flavobacteriia</taxon>
        <taxon>Flavobacteriales</taxon>
        <taxon>Flavobacteriaceae</taxon>
        <taxon>Maribacter</taxon>
    </lineage>
</organism>
<sequence length="392" mass="44225">MKKYFSFLFLLGISYCNSQTSENYNTVLSQLKEYTTVIELSTNNGKSRLIITPELQGRIITSSYDGLLGDANGWFNKNSITTKLKGGIGGEDRLWIGPLGSQYSFYYQQIKPLNETNWLVPNTMENEAYQLINQSNTEVSMLKKMTLTNHIGTNFILDISRKITILDAAQITNNLQISIPESLNYIAYESANSLVNIGTKKITKEKGLVSLWSAGMFNGSTESIVIIPLTKKGKLEDLYSYMGSLGKDRLQIKKNVVLYKADGQYRSKIGVPPHLAPSIYGCYSAKKERLTIVQYKKTRDSLYFNSNVSVQKEPYKGEVIPIYNNGTMDYSVTTIPSFFELESTSAMRELEVNDTLNHYHRVYHFSGNKKVLDAIAKKLLDISLKDVTLSNN</sequence>
<evidence type="ECO:0000313" key="2">
    <source>
        <dbReference type="Proteomes" id="UP000269412"/>
    </source>
</evidence>
<name>A0A495DTG3_9FLAO</name>
<dbReference type="InterPro" id="IPR046713">
    <property type="entry name" value="DUF6786"/>
</dbReference>
<dbReference type="RefSeq" id="WP_121068687.1">
    <property type="nucleotide sequence ID" value="NZ_RBIQ01000010.1"/>
</dbReference>
<keyword evidence="2" id="KW-1185">Reference proteome</keyword>
<comment type="caution">
    <text evidence="1">The sequence shown here is derived from an EMBL/GenBank/DDBJ whole genome shotgun (WGS) entry which is preliminary data.</text>
</comment>
<dbReference type="OrthoDB" id="1113889at2"/>
<dbReference type="EMBL" id="RBIQ01000010">
    <property type="protein sequence ID" value="RKR07914.1"/>
    <property type="molecule type" value="Genomic_DNA"/>
</dbReference>
<protein>
    <submittedName>
        <fullName evidence="1">Uncharacterized protein</fullName>
    </submittedName>
</protein>
<reference evidence="1 2" key="1">
    <citation type="submission" date="2018-10" db="EMBL/GenBank/DDBJ databases">
        <title>Genomic Encyclopedia of Archaeal and Bacterial Type Strains, Phase II (KMG-II): from individual species to whole genera.</title>
        <authorList>
            <person name="Goeker M."/>
        </authorList>
    </citation>
    <scope>NUCLEOTIDE SEQUENCE [LARGE SCALE GENOMIC DNA]</scope>
    <source>
        <strain evidence="1 2">DSM 25230</strain>
    </source>
</reference>
<evidence type="ECO:0000313" key="1">
    <source>
        <dbReference type="EMBL" id="RKR07914.1"/>
    </source>
</evidence>
<dbReference type="Pfam" id="PF20583">
    <property type="entry name" value="DUF6786"/>
    <property type="match status" value="1"/>
</dbReference>
<gene>
    <name evidence="1" type="ORF">CLV91_2675</name>
</gene>
<accession>A0A495DTG3</accession>
<proteinExistence type="predicted"/>
<dbReference type="Proteomes" id="UP000269412">
    <property type="component" value="Unassembled WGS sequence"/>
</dbReference>
<dbReference type="AlphaFoldDB" id="A0A495DTG3"/>